<protein>
    <recommendedName>
        <fullName evidence="3">Lipoprotein</fullName>
    </recommendedName>
</protein>
<dbReference type="Proteomes" id="UP000256373">
    <property type="component" value="Unassembled WGS sequence"/>
</dbReference>
<dbReference type="RefSeq" id="WP_115829921.1">
    <property type="nucleotide sequence ID" value="NZ_QNUL01000004.1"/>
</dbReference>
<comment type="caution">
    <text evidence="1">The sequence shown here is derived from an EMBL/GenBank/DDBJ whole genome shotgun (WGS) entry which is preliminary data.</text>
</comment>
<keyword evidence="2" id="KW-1185">Reference proteome</keyword>
<reference evidence="1 2" key="1">
    <citation type="submission" date="2018-07" db="EMBL/GenBank/DDBJ databases">
        <title>Dyadobacter roseus sp. nov., isolated from rose rhizosphere soil.</title>
        <authorList>
            <person name="Chen L."/>
        </authorList>
    </citation>
    <scope>NUCLEOTIDE SEQUENCE [LARGE SCALE GENOMIC DNA]</scope>
    <source>
        <strain evidence="1 2">RS19</strain>
    </source>
</reference>
<accession>A0A3D8YEG9</accession>
<gene>
    <name evidence="1" type="ORF">DSL64_06780</name>
</gene>
<evidence type="ECO:0008006" key="3">
    <source>
        <dbReference type="Google" id="ProtNLM"/>
    </source>
</evidence>
<dbReference type="AlphaFoldDB" id="A0A3D8YEG9"/>
<organism evidence="1 2">
    <name type="scientific">Dyadobacter luteus</name>
    <dbReference type="NCBI Taxonomy" id="2259619"/>
    <lineage>
        <taxon>Bacteria</taxon>
        <taxon>Pseudomonadati</taxon>
        <taxon>Bacteroidota</taxon>
        <taxon>Cytophagia</taxon>
        <taxon>Cytophagales</taxon>
        <taxon>Spirosomataceae</taxon>
        <taxon>Dyadobacter</taxon>
    </lineage>
</organism>
<dbReference type="EMBL" id="QNUL01000004">
    <property type="protein sequence ID" value="REA62625.1"/>
    <property type="molecule type" value="Genomic_DNA"/>
</dbReference>
<dbReference type="PROSITE" id="PS51257">
    <property type="entry name" value="PROKAR_LIPOPROTEIN"/>
    <property type="match status" value="1"/>
</dbReference>
<evidence type="ECO:0000313" key="1">
    <source>
        <dbReference type="EMBL" id="REA62625.1"/>
    </source>
</evidence>
<sequence length="126" mass="14137">MKISTSSFLLIVLLTGCNKIEPAKPTACSDPQFGGGTRSRYLDNVKTYVFAHTGTRADSSKVISYFIRNPDSDSELSQVYIPCNLPEEYQKDQLSIRFSGYTLYFPGDEYRNSICSIVEITSIKAR</sequence>
<dbReference type="OrthoDB" id="958992at2"/>
<name>A0A3D8YEG9_9BACT</name>
<evidence type="ECO:0000313" key="2">
    <source>
        <dbReference type="Proteomes" id="UP000256373"/>
    </source>
</evidence>
<proteinExistence type="predicted"/>